<organism evidence="1">
    <name type="scientific">Rhizophora mucronata</name>
    <name type="common">Asiatic mangrove</name>
    <dbReference type="NCBI Taxonomy" id="61149"/>
    <lineage>
        <taxon>Eukaryota</taxon>
        <taxon>Viridiplantae</taxon>
        <taxon>Streptophyta</taxon>
        <taxon>Embryophyta</taxon>
        <taxon>Tracheophyta</taxon>
        <taxon>Spermatophyta</taxon>
        <taxon>Magnoliopsida</taxon>
        <taxon>eudicotyledons</taxon>
        <taxon>Gunneridae</taxon>
        <taxon>Pentapetalae</taxon>
        <taxon>rosids</taxon>
        <taxon>fabids</taxon>
        <taxon>Malpighiales</taxon>
        <taxon>Rhizophoraceae</taxon>
        <taxon>Rhizophora</taxon>
    </lineage>
</organism>
<sequence length="150" mass="16428">MCLCKSHTTHNLLKRIPLLKYSAISSTETLKVGCNRGPVTSPGLIVTMSILFSSENFQAASSAKVFERKYHNFFDSQYEGSEYQVSSTTTSGVSGVPLKAMATIDNIKITRLIEVTFAQDLRTFSVPSIAGLINSAWITNSSLDGMTMFE</sequence>
<evidence type="ECO:0000313" key="1">
    <source>
        <dbReference type="EMBL" id="MBW90148.1"/>
    </source>
</evidence>
<dbReference type="AlphaFoldDB" id="A0A2P2J9K3"/>
<protein>
    <submittedName>
        <fullName evidence="1">Uncharacterized protein MANES_S060300</fullName>
    </submittedName>
</protein>
<reference evidence="1" key="1">
    <citation type="submission" date="2018-02" db="EMBL/GenBank/DDBJ databases">
        <title>Rhizophora mucronata_Transcriptome.</title>
        <authorList>
            <person name="Meera S.P."/>
            <person name="Sreeshan A."/>
            <person name="Augustine A."/>
        </authorList>
    </citation>
    <scope>NUCLEOTIDE SEQUENCE</scope>
    <source>
        <tissue evidence="1">Leaf</tissue>
    </source>
</reference>
<proteinExistence type="predicted"/>
<accession>A0A2P2J9K3</accession>
<name>A0A2P2J9K3_RHIMU</name>
<dbReference type="EMBL" id="GGEC01009665">
    <property type="protein sequence ID" value="MBW90148.1"/>
    <property type="molecule type" value="Transcribed_RNA"/>
</dbReference>